<name>A0AAT9G6T1_9RICK</name>
<accession>A0AAT9G6T1</accession>
<dbReference type="EMBL" id="AP029170">
    <property type="protein sequence ID" value="BFD45493.1"/>
    <property type="molecule type" value="Genomic_DNA"/>
</dbReference>
<proteinExistence type="predicted"/>
<evidence type="ECO:0000313" key="1">
    <source>
        <dbReference type="EMBL" id="BFD45493.1"/>
    </source>
</evidence>
<dbReference type="AlphaFoldDB" id="A0AAT9G6T1"/>
<dbReference type="Gene3D" id="2.30.30.220">
    <property type="entry name" value="SspB-like"/>
    <property type="match status" value="1"/>
</dbReference>
<dbReference type="Pfam" id="PF04386">
    <property type="entry name" value="SspB"/>
    <property type="match status" value="1"/>
</dbReference>
<organism evidence="1">
    <name type="scientific">Candidatus Tisiphia endosymbiont of Sergentomyia squamirostris</name>
    <dbReference type="NCBI Taxonomy" id="3113639"/>
    <lineage>
        <taxon>Bacteria</taxon>
        <taxon>Pseudomonadati</taxon>
        <taxon>Pseudomonadota</taxon>
        <taxon>Alphaproteobacteria</taxon>
        <taxon>Rickettsiales</taxon>
        <taxon>Rickettsiaceae</taxon>
        <taxon>Rickettsieae</taxon>
        <taxon>Candidatus Tisiphia</taxon>
    </lineage>
</organism>
<protein>
    <submittedName>
        <fullName evidence="1">SspB family protein</fullName>
    </submittedName>
</protein>
<gene>
    <name evidence="1" type="ORF">DMENIID0002_01390</name>
</gene>
<dbReference type="SUPFAM" id="SSF101738">
    <property type="entry name" value="SspB-like"/>
    <property type="match status" value="1"/>
</dbReference>
<dbReference type="InterPro" id="IPR007481">
    <property type="entry name" value="SspB"/>
</dbReference>
<reference evidence="1" key="1">
    <citation type="submission" date="2024-01" db="EMBL/GenBank/DDBJ databases">
        <title>Sequencing the genomes of a sandfly, Sergentomyia squamirostris, and its two endosymbionts.</title>
        <authorList>
            <person name="Itokawa K."/>
            <person name="Sanjoba C."/>
        </authorList>
    </citation>
    <scope>NUCLEOTIDE SEQUENCE</scope>
    <source>
        <strain evidence="1">RiSSQ</strain>
    </source>
</reference>
<dbReference type="InterPro" id="IPR036760">
    <property type="entry name" value="SspB-like_sf"/>
</dbReference>
<sequence length="160" mass="18440">MKTPYQQFLNECMLEFVKKILSKVRTDKLQLNQLLYISYKTDNPAVVLSSRIKERYPKEITIVIQYQFEDLTVGLNGFSVTISFDGIKETIYVPFDSLISFVDPNNGYSLKFKLETIKSNELPNEKKRETIKVSSDSKSKSNSADNIIVLDKFRKPSKPV</sequence>